<dbReference type="AlphaFoldDB" id="A0A914AE33"/>
<evidence type="ECO:0000313" key="3">
    <source>
        <dbReference type="Proteomes" id="UP000887568"/>
    </source>
</evidence>
<protein>
    <submittedName>
        <fullName evidence="2">Uncharacterized protein</fullName>
    </submittedName>
</protein>
<dbReference type="GeneID" id="119732635"/>
<organism evidence="2 3">
    <name type="scientific">Patiria miniata</name>
    <name type="common">Bat star</name>
    <name type="synonym">Asterina miniata</name>
    <dbReference type="NCBI Taxonomy" id="46514"/>
    <lineage>
        <taxon>Eukaryota</taxon>
        <taxon>Metazoa</taxon>
        <taxon>Echinodermata</taxon>
        <taxon>Eleutherozoa</taxon>
        <taxon>Asterozoa</taxon>
        <taxon>Asteroidea</taxon>
        <taxon>Valvatacea</taxon>
        <taxon>Valvatida</taxon>
        <taxon>Asterinidae</taxon>
        <taxon>Patiria</taxon>
    </lineage>
</organism>
<feature type="region of interest" description="Disordered" evidence="1">
    <location>
        <begin position="242"/>
        <end position="272"/>
    </location>
</feature>
<dbReference type="OrthoDB" id="6382611at2759"/>
<dbReference type="Proteomes" id="UP000887568">
    <property type="component" value="Unplaced"/>
</dbReference>
<feature type="compositionally biased region" description="Polar residues" evidence="1">
    <location>
        <begin position="251"/>
        <end position="268"/>
    </location>
</feature>
<keyword evidence="3" id="KW-1185">Reference proteome</keyword>
<accession>A0A914AE33</accession>
<sequence length="483" mass="54540">MYTNRNCCFNLIFSKELSSQLTWSLVKRIRNLIIMKIILSQAPRAGVIQNATLGQFLDRTRHVAPETFEDVYTIKVTKHKTERLGPATVILDEALEKQLCFYVRYARPSSLGCPEGIIKNRDAPLFLGTHGACIYKVSRVADDTWKSMGMPGKCGATILRKTAATKAVGELKQRDADQVAELMAHQPATQHAYYVAAQDTRDKIRACSLLATVLRKEGVAGTATVENNPPTEISEISVCQNNQPADDEVSQHSSCQVDESPSSTSGHSQPEPVMSAHSLLAFYGKTVKQHPQTIFSEKDKALFLQKFHSVKEREPGAALTRVADVILEDEHLRKKFKRKQVADKLRSMLEILAKKESAQNATNKTKCPTKLTDDQLTDHILREKKYLRNIFEGKDVACKRHRRFKQGRRSREELQYETTKGPFTDEQYELAADVLVKTFCPNNETERVDYVLKVLLPEALIRVAERHLDVSHEEAEQLFINSS</sequence>
<dbReference type="RefSeq" id="XP_038062185.1">
    <property type="nucleotide sequence ID" value="XM_038206257.1"/>
</dbReference>
<name>A0A914AE33_PATMI</name>
<dbReference type="EnsemblMetazoa" id="XM_038206257.1">
    <property type="protein sequence ID" value="XP_038062185.1"/>
    <property type="gene ID" value="LOC119732635"/>
</dbReference>
<reference evidence="2" key="1">
    <citation type="submission" date="2022-11" db="UniProtKB">
        <authorList>
            <consortium name="EnsemblMetazoa"/>
        </authorList>
    </citation>
    <scope>IDENTIFICATION</scope>
</reference>
<evidence type="ECO:0000313" key="2">
    <source>
        <dbReference type="EnsemblMetazoa" id="XP_038062185.1"/>
    </source>
</evidence>
<evidence type="ECO:0000256" key="1">
    <source>
        <dbReference type="SAM" id="MobiDB-lite"/>
    </source>
</evidence>
<proteinExistence type="predicted"/>